<sequence length="124" mass="14071">MRKDRKRKKNRILDENIKGTGGTKKAMTQLSEHGLAIIPVVTESKENKLDEVPEIFVSEVIKAIKSQKLEKAPGPDKIPNEMIKGTLEETSPVLAKLFNKILQTRQIPEELTESHIILIHKKRP</sequence>
<evidence type="ECO:0000313" key="3">
    <source>
        <dbReference type="Proteomes" id="UP000299102"/>
    </source>
</evidence>
<protein>
    <submittedName>
        <fullName evidence="2">Uncharacterized protein</fullName>
    </submittedName>
</protein>
<feature type="region of interest" description="Disordered" evidence="1">
    <location>
        <begin position="1"/>
        <end position="24"/>
    </location>
</feature>
<dbReference type="Proteomes" id="UP000299102">
    <property type="component" value="Unassembled WGS sequence"/>
</dbReference>
<comment type="caution">
    <text evidence="2">The sequence shown here is derived from an EMBL/GenBank/DDBJ whole genome shotgun (WGS) entry which is preliminary data.</text>
</comment>
<dbReference type="OrthoDB" id="410104at2759"/>
<feature type="compositionally biased region" description="Basic residues" evidence="1">
    <location>
        <begin position="1"/>
        <end position="10"/>
    </location>
</feature>
<name>A0A4C1TJV2_EUMVA</name>
<keyword evidence="3" id="KW-1185">Reference proteome</keyword>
<accession>A0A4C1TJV2</accession>
<dbReference type="PANTHER" id="PTHR19446">
    <property type="entry name" value="REVERSE TRANSCRIPTASES"/>
    <property type="match status" value="1"/>
</dbReference>
<organism evidence="2 3">
    <name type="scientific">Eumeta variegata</name>
    <name type="common">Bagworm moth</name>
    <name type="synonym">Eumeta japonica</name>
    <dbReference type="NCBI Taxonomy" id="151549"/>
    <lineage>
        <taxon>Eukaryota</taxon>
        <taxon>Metazoa</taxon>
        <taxon>Ecdysozoa</taxon>
        <taxon>Arthropoda</taxon>
        <taxon>Hexapoda</taxon>
        <taxon>Insecta</taxon>
        <taxon>Pterygota</taxon>
        <taxon>Neoptera</taxon>
        <taxon>Endopterygota</taxon>
        <taxon>Lepidoptera</taxon>
        <taxon>Glossata</taxon>
        <taxon>Ditrysia</taxon>
        <taxon>Tineoidea</taxon>
        <taxon>Psychidae</taxon>
        <taxon>Oiketicinae</taxon>
        <taxon>Eumeta</taxon>
    </lineage>
</organism>
<evidence type="ECO:0000313" key="2">
    <source>
        <dbReference type="EMBL" id="GBP13870.1"/>
    </source>
</evidence>
<dbReference type="EMBL" id="BGZK01005398">
    <property type="protein sequence ID" value="GBP13870.1"/>
    <property type="molecule type" value="Genomic_DNA"/>
</dbReference>
<gene>
    <name evidence="2" type="ORF">EVAR_101660_1</name>
</gene>
<evidence type="ECO:0000256" key="1">
    <source>
        <dbReference type="SAM" id="MobiDB-lite"/>
    </source>
</evidence>
<reference evidence="2 3" key="1">
    <citation type="journal article" date="2019" name="Commun. Biol.">
        <title>The bagworm genome reveals a unique fibroin gene that provides high tensile strength.</title>
        <authorList>
            <person name="Kono N."/>
            <person name="Nakamura H."/>
            <person name="Ohtoshi R."/>
            <person name="Tomita M."/>
            <person name="Numata K."/>
            <person name="Arakawa K."/>
        </authorList>
    </citation>
    <scope>NUCLEOTIDE SEQUENCE [LARGE SCALE GENOMIC DNA]</scope>
</reference>
<proteinExistence type="predicted"/>
<dbReference type="AlphaFoldDB" id="A0A4C1TJV2"/>